<keyword evidence="9" id="KW-1185">Reference proteome</keyword>
<accession>A0ABV6MJN5</accession>
<dbReference type="PANTHER" id="PTHR11552:SF147">
    <property type="entry name" value="CHOLINE DEHYDROGENASE, MITOCHONDRIAL"/>
    <property type="match status" value="1"/>
</dbReference>
<feature type="domain" description="Glucose-methanol-choline oxidoreductase N-terminal" evidence="6">
    <location>
        <begin position="79"/>
        <end position="102"/>
    </location>
</feature>
<keyword evidence="4 5" id="KW-0274">FAD</keyword>
<dbReference type="PIRSF" id="PIRSF000137">
    <property type="entry name" value="Alcohol_oxidase"/>
    <property type="match status" value="1"/>
</dbReference>
<dbReference type="SUPFAM" id="SSF54373">
    <property type="entry name" value="FAD-linked reductases, C-terminal domain"/>
    <property type="match status" value="1"/>
</dbReference>
<comment type="caution">
    <text evidence="8">The sequence shown here is derived from an EMBL/GenBank/DDBJ whole genome shotgun (WGS) entry which is preliminary data.</text>
</comment>
<reference evidence="8 9" key="1">
    <citation type="submission" date="2024-09" db="EMBL/GenBank/DDBJ databases">
        <authorList>
            <person name="Sun Q."/>
            <person name="Mori K."/>
        </authorList>
    </citation>
    <scope>NUCLEOTIDE SEQUENCE [LARGE SCALE GENOMIC DNA]</scope>
    <source>
        <strain evidence="8 9">TBRC 1432</strain>
    </source>
</reference>
<dbReference type="Pfam" id="PF00732">
    <property type="entry name" value="GMC_oxred_N"/>
    <property type="match status" value="1"/>
</dbReference>
<evidence type="ECO:0000313" key="8">
    <source>
        <dbReference type="EMBL" id="MFC0540195.1"/>
    </source>
</evidence>
<protein>
    <submittedName>
        <fullName evidence="8">GMC family oxidoreductase</fullName>
    </submittedName>
</protein>
<evidence type="ECO:0000256" key="1">
    <source>
        <dbReference type="ARBA" id="ARBA00001974"/>
    </source>
</evidence>
<dbReference type="InterPro" id="IPR012132">
    <property type="entry name" value="GMC_OxRdtase"/>
</dbReference>
<dbReference type="RefSeq" id="WP_337960538.1">
    <property type="nucleotide sequence ID" value="NZ_CP097263.1"/>
</dbReference>
<evidence type="ECO:0000256" key="5">
    <source>
        <dbReference type="RuleBase" id="RU003968"/>
    </source>
</evidence>
<evidence type="ECO:0000313" key="9">
    <source>
        <dbReference type="Proteomes" id="UP001589810"/>
    </source>
</evidence>
<sequence length="517" mass="55606">MESFDYVVIGAGSAGCVLANRLTEDGETRVLLLEAGGSDDVVEVQMPGAWSALLDTERDWAYTSMPLATTGRAVNVPRGRMLGGSSSINAMIYIRGNRADYDGWRDEFGAKGWGYDDVLPYFVKAESNARLAGPWHGADGPLRVEDPLYTHPLSRDWVGAAVDWGLADNKDFNGATQTGAGLYQLTCRDGRRWSVADAYLHPVADRANLTVRTEATVTRILIEKGAATGVVYRRAGVEQTVRADGEVLLCAGAIASPQLLMLSGVGPAEHLREHGIEVLLDAPAVGTGLQDHASAPLVWNTHGATDQRDLAESEEALAQWVSDRRGPLTSNIAEAALFFSTTGSAVPDIQVHAGATTFWDDGRGHSDQPGAGATVTLLTPESRGEVRLRSAEPTDHPNIDFRFYEHRTDLETLITGLEMVLDIAGHEPLASHLTGPLLLNTATPDRAQLAEYVRRYTQTLYHPVGTCAMGAVVDPRLRVRGVDNLRVVDASVMPAVVRGNTNAPVVMIAEKAADLIK</sequence>
<comment type="cofactor">
    <cofactor evidence="1">
        <name>FAD</name>
        <dbReference type="ChEBI" id="CHEBI:57692"/>
    </cofactor>
</comment>
<organism evidence="8 9">
    <name type="scientific">Kutzneria chonburiensis</name>
    <dbReference type="NCBI Taxonomy" id="1483604"/>
    <lineage>
        <taxon>Bacteria</taxon>
        <taxon>Bacillati</taxon>
        <taxon>Actinomycetota</taxon>
        <taxon>Actinomycetes</taxon>
        <taxon>Pseudonocardiales</taxon>
        <taxon>Pseudonocardiaceae</taxon>
        <taxon>Kutzneria</taxon>
    </lineage>
</organism>
<dbReference type="Gene3D" id="3.50.50.60">
    <property type="entry name" value="FAD/NAD(P)-binding domain"/>
    <property type="match status" value="1"/>
</dbReference>
<dbReference type="PROSITE" id="PS00624">
    <property type="entry name" value="GMC_OXRED_2"/>
    <property type="match status" value="1"/>
</dbReference>
<dbReference type="SUPFAM" id="SSF51905">
    <property type="entry name" value="FAD/NAD(P)-binding domain"/>
    <property type="match status" value="1"/>
</dbReference>
<dbReference type="PROSITE" id="PS00623">
    <property type="entry name" value="GMC_OXRED_1"/>
    <property type="match status" value="1"/>
</dbReference>
<proteinExistence type="inferred from homology"/>
<name>A0ABV6MJN5_9PSEU</name>
<evidence type="ECO:0000256" key="4">
    <source>
        <dbReference type="ARBA" id="ARBA00022827"/>
    </source>
</evidence>
<dbReference type="InterPro" id="IPR007867">
    <property type="entry name" value="GMC_OxRtase_C"/>
</dbReference>
<evidence type="ECO:0000256" key="3">
    <source>
        <dbReference type="ARBA" id="ARBA00022630"/>
    </source>
</evidence>
<dbReference type="Proteomes" id="UP001589810">
    <property type="component" value="Unassembled WGS sequence"/>
</dbReference>
<evidence type="ECO:0000259" key="6">
    <source>
        <dbReference type="PROSITE" id="PS00623"/>
    </source>
</evidence>
<evidence type="ECO:0000259" key="7">
    <source>
        <dbReference type="PROSITE" id="PS00624"/>
    </source>
</evidence>
<dbReference type="InterPro" id="IPR036188">
    <property type="entry name" value="FAD/NAD-bd_sf"/>
</dbReference>
<feature type="domain" description="Glucose-methanol-choline oxidoreductase N-terminal" evidence="7">
    <location>
        <begin position="252"/>
        <end position="266"/>
    </location>
</feature>
<dbReference type="Pfam" id="PF05199">
    <property type="entry name" value="GMC_oxred_C"/>
    <property type="match status" value="1"/>
</dbReference>
<dbReference type="EMBL" id="JBHLUD010000001">
    <property type="protein sequence ID" value="MFC0540195.1"/>
    <property type="molecule type" value="Genomic_DNA"/>
</dbReference>
<gene>
    <name evidence="8" type="ORF">ACFFH7_01815</name>
</gene>
<evidence type="ECO:0000256" key="2">
    <source>
        <dbReference type="ARBA" id="ARBA00010790"/>
    </source>
</evidence>
<dbReference type="InterPro" id="IPR000172">
    <property type="entry name" value="GMC_OxRdtase_N"/>
</dbReference>
<comment type="similarity">
    <text evidence="2 5">Belongs to the GMC oxidoreductase family.</text>
</comment>
<dbReference type="PANTHER" id="PTHR11552">
    <property type="entry name" value="GLUCOSE-METHANOL-CHOLINE GMC OXIDOREDUCTASE"/>
    <property type="match status" value="1"/>
</dbReference>
<keyword evidence="3 5" id="KW-0285">Flavoprotein</keyword>
<dbReference type="Gene3D" id="3.30.560.10">
    <property type="entry name" value="Glucose Oxidase, domain 3"/>
    <property type="match status" value="1"/>
</dbReference>